<dbReference type="Proteomes" id="UP000077177">
    <property type="component" value="Chromosome"/>
</dbReference>
<keyword evidence="4" id="KW-0472">Membrane</keyword>
<dbReference type="PATRIC" id="fig|1492898.3.peg.4785"/>
<evidence type="ECO:0000313" key="9">
    <source>
        <dbReference type="EMBL" id="ANE52753.1"/>
    </source>
</evidence>
<dbReference type="Gene3D" id="1.25.40.390">
    <property type="match status" value="2"/>
</dbReference>
<comment type="subcellular location">
    <subcellularLocation>
        <location evidence="1">Cell outer membrane</location>
    </subcellularLocation>
</comment>
<dbReference type="STRING" id="1492898.SY85_22030"/>
<keyword evidence="5" id="KW-0998">Cell outer membrane</keyword>
<dbReference type="KEGG" id="fla:SY85_22030"/>
<organism evidence="9 10">
    <name type="scientific">Flavisolibacter tropicus</name>
    <dbReference type="NCBI Taxonomy" id="1492898"/>
    <lineage>
        <taxon>Bacteria</taxon>
        <taxon>Pseudomonadati</taxon>
        <taxon>Bacteroidota</taxon>
        <taxon>Chitinophagia</taxon>
        <taxon>Chitinophagales</taxon>
        <taxon>Chitinophagaceae</taxon>
        <taxon>Flavisolibacter</taxon>
    </lineage>
</organism>
<dbReference type="AlphaFoldDB" id="A0A172U150"/>
<dbReference type="OrthoDB" id="1522814at2"/>
<dbReference type="PROSITE" id="PS51257">
    <property type="entry name" value="PROKAR_LIPOPROTEIN"/>
    <property type="match status" value="1"/>
</dbReference>
<dbReference type="InterPro" id="IPR012944">
    <property type="entry name" value="SusD_RagB_dom"/>
</dbReference>
<feature type="repeat" description="TPR" evidence="6">
    <location>
        <begin position="315"/>
        <end position="348"/>
    </location>
</feature>
<gene>
    <name evidence="9" type="ORF">SY85_22030</name>
</gene>
<feature type="region of interest" description="Disordered" evidence="7">
    <location>
        <begin position="393"/>
        <end position="430"/>
    </location>
</feature>
<dbReference type="InterPro" id="IPR011990">
    <property type="entry name" value="TPR-like_helical_dom_sf"/>
</dbReference>
<dbReference type="Pfam" id="PF07980">
    <property type="entry name" value="SusD_RagB"/>
    <property type="match status" value="1"/>
</dbReference>
<sequence length="430" mass="46812">MKQLLYIITICTFISATIGCKKEYDNPNEPVEEEVYSTVQGITGVIVGIKNRYAVNNLGPATVYQAISASGLTTGELTVLNAGNADLAQLLNGGNNVSPANGVLGSLWITTNIVNSEAQKLINNAEKFTDVSTKNAIKIYGNLYKALAIGTLSMFWEQVPINTGPNAQFSPRKDALQRAIQLLDEASTLLQGTTLPADFIKAVGAEIDVKNTLLALSARYNMMLLNNDQAIAKASAVDLARKSVFFYNLINPNPVFRSGLVSSNVVGIRKDLGLPSSLAPQAGDKRLPFDTTKNAQNGSSFFQGDASPIPIYVPGEMLLIQAEAYARKNDLAKAVEFLNKVLAKKPADDPYLLGADLPPYSGPMTQEAILQEIYKNRQIELYLFGMRLEDSRRFNRPAPGAPGAERTRNFYPYPQQERDGNTNTPQDPTI</sequence>
<evidence type="ECO:0000259" key="8">
    <source>
        <dbReference type="Pfam" id="PF07980"/>
    </source>
</evidence>
<dbReference type="GO" id="GO:0009279">
    <property type="term" value="C:cell outer membrane"/>
    <property type="evidence" value="ECO:0007669"/>
    <property type="project" value="UniProtKB-SubCell"/>
</dbReference>
<reference evidence="9 10" key="2">
    <citation type="journal article" date="2016" name="Int. J. Syst. Evol. Microbiol.">
        <title>Flavisolibacter tropicus sp. nov., isolated from tropical soil.</title>
        <authorList>
            <person name="Lee J.J."/>
            <person name="Kang M.S."/>
            <person name="Kim G.S."/>
            <person name="Lee C.S."/>
            <person name="Lim S."/>
            <person name="Lee J."/>
            <person name="Roh S.H."/>
            <person name="Kang H."/>
            <person name="Ha J.M."/>
            <person name="Bae S."/>
            <person name="Jung H.Y."/>
            <person name="Kim M.K."/>
        </authorList>
    </citation>
    <scope>NUCLEOTIDE SEQUENCE [LARGE SCALE GENOMIC DNA]</scope>
    <source>
        <strain evidence="9 10">LCS9</strain>
    </source>
</reference>
<evidence type="ECO:0000256" key="4">
    <source>
        <dbReference type="ARBA" id="ARBA00023136"/>
    </source>
</evidence>
<dbReference type="EMBL" id="CP011390">
    <property type="protein sequence ID" value="ANE52753.1"/>
    <property type="molecule type" value="Genomic_DNA"/>
</dbReference>
<evidence type="ECO:0000256" key="1">
    <source>
        <dbReference type="ARBA" id="ARBA00004442"/>
    </source>
</evidence>
<reference evidence="10" key="1">
    <citation type="submission" date="2015-01" db="EMBL/GenBank/DDBJ databases">
        <title>Flavisolibacter sp./LCS9/ whole genome sequencing.</title>
        <authorList>
            <person name="Kim M.K."/>
            <person name="Srinivasan S."/>
            <person name="Lee J.-J."/>
        </authorList>
    </citation>
    <scope>NUCLEOTIDE SEQUENCE [LARGE SCALE GENOMIC DNA]</scope>
    <source>
        <strain evidence="10">LCS9</strain>
    </source>
</reference>
<keyword evidence="3" id="KW-0732">Signal</keyword>
<evidence type="ECO:0000256" key="7">
    <source>
        <dbReference type="SAM" id="MobiDB-lite"/>
    </source>
</evidence>
<name>A0A172U150_9BACT</name>
<feature type="domain" description="RagB/SusD" evidence="8">
    <location>
        <begin position="295"/>
        <end position="424"/>
    </location>
</feature>
<feature type="compositionally biased region" description="Polar residues" evidence="7">
    <location>
        <begin position="421"/>
        <end position="430"/>
    </location>
</feature>
<comment type="similarity">
    <text evidence="2">Belongs to the SusD family.</text>
</comment>
<dbReference type="InterPro" id="IPR019734">
    <property type="entry name" value="TPR_rpt"/>
</dbReference>
<proteinExistence type="inferred from homology"/>
<evidence type="ECO:0000256" key="5">
    <source>
        <dbReference type="ARBA" id="ARBA00023237"/>
    </source>
</evidence>
<keyword evidence="6" id="KW-0802">TPR repeat</keyword>
<dbReference type="SUPFAM" id="SSF48452">
    <property type="entry name" value="TPR-like"/>
    <property type="match status" value="1"/>
</dbReference>
<evidence type="ECO:0000256" key="6">
    <source>
        <dbReference type="PROSITE-ProRule" id="PRU00339"/>
    </source>
</evidence>
<evidence type="ECO:0000256" key="3">
    <source>
        <dbReference type="ARBA" id="ARBA00022729"/>
    </source>
</evidence>
<dbReference type="RefSeq" id="WP_066407798.1">
    <property type="nucleotide sequence ID" value="NZ_CP011390.1"/>
</dbReference>
<keyword evidence="10" id="KW-1185">Reference proteome</keyword>
<evidence type="ECO:0000313" key="10">
    <source>
        <dbReference type="Proteomes" id="UP000077177"/>
    </source>
</evidence>
<protein>
    <recommendedName>
        <fullName evidence="8">RagB/SusD domain-containing protein</fullName>
    </recommendedName>
</protein>
<dbReference type="PROSITE" id="PS50005">
    <property type="entry name" value="TPR"/>
    <property type="match status" value="1"/>
</dbReference>
<accession>A0A172U150</accession>
<evidence type="ECO:0000256" key="2">
    <source>
        <dbReference type="ARBA" id="ARBA00006275"/>
    </source>
</evidence>